<dbReference type="EMBL" id="FULE01000008">
    <property type="protein sequence ID" value="SJN53643.1"/>
    <property type="molecule type" value="Genomic_DNA"/>
</dbReference>
<keyword evidence="2" id="KW-1185">Reference proteome</keyword>
<sequence length="67" mass="7851">MNHDHLNTNLIDSDQSVKNFMASLYETFSVQLKQQDEPRVKIEYFGAVIEVQLVSFDGVYKRQKTKK</sequence>
<dbReference type="Proteomes" id="UP000188276">
    <property type="component" value="Unassembled WGS sequence"/>
</dbReference>
<reference evidence="2" key="1">
    <citation type="submission" date="2017-02" db="EMBL/GenBank/DDBJ databases">
        <authorList>
            <person name="Rodrigo-Torres L."/>
            <person name="Arahal R.D."/>
            <person name="Lucena T."/>
        </authorList>
    </citation>
    <scope>NUCLEOTIDE SEQUENCE [LARGE SCALE GENOMIC DNA]</scope>
    <source>
        <strain evidence="2">CECT 7878</strain>
    </source>
</reference>
<accession>A0A1R4LB70</accession>
<evidence type="ECO:0000313" key="2">
    <source>
        <dbReference type="Proteomes" id="UP000188276"/>
    </source>
</evidence>
<evidence type="ECO:0000313" key="1">
    <source>
        <dbReference type="EMBL" id="SJN53643.1"/>
    </source>
</evidence>
<dbReference type="AlphaFoldDB" id="A0A1R4LB70"/>
<protein>
    <submittedName>
        <fullName evidence="1">Uncharacterized protein</fullName>
    </submittedName>
</protein>
<dbReference type="STRING" id="1123498.VR7878_00422"/>
<organism evidence="1 2">
    <name type="scientific">Vibrio ruber (strain DSM 16370 / JCM 11486 / BCRC 17186 / CECT 7878 / LMG 23124 / VR1)</name>
    <dbReference type="NCBI Taxonomy" id="1123498"/>
    <lineage>
        <taxon>Bacteria</taxon>
        <taxon>Pseudomonadati</taxon>
        <taxon>Pseudomonadota</taxon>
        <taxon>Gammaproteobacteria</taxon>
        <taxon>Vibrionales</taxon>
        <taxon>Vibrionaceae</taxon>
        <taxon>Vibrio</taxon>
    </lineage>
</organism>
<gene>
    <name evidence="1" type="ORF">VR7878_00422</name>
</gene>
<proteinExistence type="predicted"/>
<name>A0A1R4LB70_VIBR1</name>